<feature type="active site" description="For glutaminase activity" evidence="7">
    <location>
        <position position="116"/>
    </location>
</feature>
<dbReference type="SUPFAM" id="SSF52402">
    <property type="entry name" value="Adenine nucleotide alpha hydrolases-like"/>
    <property type="match status" value="1"/>
</dbReference>
<reference evidence="12 13" key="1">
    <citation type="journal article" date="2019" name="Int. J. Syst. Evol. Microbiol.">
        <title>The Global Catalogue of Microorganisms (GCM) 10K type strain sequencing project: providing services to taxonomists for standard genome sequencing and annotation.</title>
        <authorList>
            <consortium name="The Broad Institute Genomics Platform"/>
            <consortium name="The Broad Institute Genome Sequencing Center for Infectious Disease"/>
            <person name="Wu L."/>
            <person name="Ma J."/>
        </authorList>
    </citation>
    <scope>NUCLEOTIDE SEQUENCE [LARGE SCALE GENOMIC DNA]</scope>
    <source>
        <strain evidence="12 13">JCM 3380</strain>
    </source>
</reference>
<dbReference type="InterPro" id="IPR003694">
    <property type="entry name" value="NAD_synthase"/>
</dbReference>
<feature type="active site" description="Proton acceptor; for glutaminase activity" evidence="7">
    <location>
        <position position="44"/>
    </location>
</feature>
<dbReference type="InterPro" id="IPR022310">
    <property type="entry name" value="NAD/GMP_synthase"/>
</dbReference>
<feature type="binding site" evidence="7">
    <location>
        <position position="396"/>
    </location>
    <ligand>
        <name>deamido-NAD(+)</name>
        <dbReference type="ChEBI" id="CHEBI:58437"/>
        <note>ligand shared between two neighboring subunits</note>
    </ligand>
</feature>
<organism evidence="12 13">
    <name type="scientific">Saccharothrix mutabilis subsp. mutabilis</name>
    <dbReference type="NCBI Taxonomy" id="66855"/>
    <lineage>
        <taxon>Bacteria</taxon>
        <taxon>Bacillati</taxon>
        <taxon>Actinomycetota</taxon>
        <taxon>Actinomycetes</taxon>
        <taxon>Pseudonocardiales</taxon>
        <taxon>Pseudonocardiaceae</taxon>
        <taxon>Saccharothrix</taxon>
    </lineage>
</organism>
<dbReference type="NCBIfam" id="TIGR00552">
    <property type="entry name" value="nadE"/>
    <property type="match status" value="1"/>
</dbReference>
<dbReference type="Pfam" id="PF00795">
    <property type="entry name" value="CN_hydrolase"/>
    <property type="match status" value="1"/>
</dbReference>
<dbReference type="InterPro" id="IPR036526">
    <property type="entry name" value="C-N_Hydrolase_sf"/>
</dbReference>
<evidence type="ECO:0000313" key="13">
    <source>
        <dbReference type="Proteomes" id="UP001500416"/>
    </source>
</evidence>
<dbReference type="PIRSF" id="PIRSF006630">
    <property type="entry name" value="NADS_GAT"/>
    <property type="match status" value="1"/>
</dbReference>
<feature type="binding site" evidence="7">
    <location>
        <position position="179"/>
    </location>
    <ligand>
        <name>L-glutamine</name>
        <dbReference type="ChEBI" id="CHEBI:58359"/>
    </ligand>
</feature>
<feature type="binding site" evidence="7">
    <location>
        <position position="185"/>
    </location>
    <ligand>
        <name>L-glutamine</name>
        <dbReference type="ChEBI" id="CHEBI:58359"/>
    </ligand>
</feature>
<comment type="caution">
    <text evidence="7">Lacks conserved residue(s) required for the propagation of feature annotation.</text>
</comment>
<feature type="binding site" evidence="7">
    <location>
        <position position="420"/>
    </location>
    <ligand>
        <name>ATP</name>
        <dbReference type="ChEBI" id="CHEBI:30616"/>
    </ligand>
</feature>
<keyword evidence="5 7" id="KW-0067">ATP-binding</keyword>
<evidence type="ECO:0000256" key="1">
    <source>
        <dbReference type="ARBA" id="ARBA00005188"/>
    </source>
</evidence>
<evidence type="ECO:0000256" key="6">
    <source>
        <dbReference type="ARBA" id="ARBA00023027"/>
    </source>
</evidence>
<dbReference type="Gene3D" id="3.60.110.10">
    <property type="entry name" value="Carbon-nitrogen hydrolase"/>
    <property type="match status" value="1"/>
</dbReference>
<keyword evidence="3 7" id="KW-0436">Ligase</keyword>
<dbReference type="PANTHER" id="PTHR23090:SF9">
    <property type="entry name" value="GLUTAMINE-DEPENDENT NAD(+) SYNTHETASE"/>
    <property type="match status" value="1"/>
</dbReference>
<evidence type="ECO:0000313" key="12">
    <source>
        <dbReference type="EMBL" id="GAA0264801.1"/>
    </source>
</evidence>
<accession>A0ABN0UXX4</accession>
<dbReference type="PROSITE" id="PS50263">
    <property type="entry name" value="CN_HYDROLASE"/>
    <property type="match status" value="1"/>
</dbReference>
<proteinExistence type="inferred from homology"/>
<dbReference type="HAMAP" id="MF_02090">
    <property type="entry name" value="NadE_glutamine_dep"/>
    <property type="match status" value="1"/>
</dbReference>
<comment type="catalytic activity">
    <reaction evidence="7 8">
        <text>deamido-NAD(+) + L-glutamine + ATP + H2O = L-glutamate + AMP + diphosphate + NAD(+) + H(+)</text>
        <dbReference type="Rhea" id="RHEA:24384"/>
        <dbReference type="ChEBI" id="CHEBI:15377"/>
        <dbReference type="ChEBI" id="CHEBI:15378"/>
        <dbReference type="ChEBI" id="CHEBI:29985"/>
        <dbReference type="ChEBI" id="CHEBI:30616"/>
        <dbReference type="ChEBI" id="CHEBI:33019"/>
        <dbReference type="ChEBI" id="CHEBI:57540"/>
        <dbReference type="ChEBI" id="CHEBI:58359"/>
        <dbReference type="ChEBI" id="CHEBI:58437"/>
        <dbReference type="ChEBI" id="CHEBI:456215"/>
        <dbReference type="EC" id="6.3.5.1"/>
    </reaction>
</comment>
<dbReference type="PANTHER" id="PTHR23090">
    <property type="entry name" value="NH 3 /GLUTAMINE-DEPENDENT NAD + SYNTHETASE"/>
    <property type="match status" value="1"/>
</dbReference>
<dbReference type="RefSeq" id="WP_343940561.1">
    <property type="nucleotide sequence ID" value="NZ_BAAABU010000042.1"/>
</dbReference>
<dbReference type="Gene3D" id="3.40.50.620">
    <property type="entry name" value="HUPs"/>
    <property type="match status" value="1"/>
</dbReference>
<protein>
    <recommendedName>
        <fullName evidence="7 8">Glutamine-dependent NAD(+) synthetase</fullName>
        <ecNumber evidence="7 8">6.3.5.1</ecNumber>
    </recommendedName>
    <alternativeName>
        <fullName evidence="7 8">NAD(+) synthase [glutamine-hydrolyzing]</fullName>
    </alternativeName>
</protein>
<comment type="similarity">
    <text evidence="9">Belongs to the NAD synthetase family.</text>
</comment>
<gene>
    <name evidence="7" type="primary">nadE</name>
    <name evidence="12" type="ORF">GCM10010492_77220</name>
</gene>
<dbReference type="CDD" id="cd07570">
    <property type="entry name" value="GAT_Gln-NAD-synth"/>
    <property type="match status" value="1"/>
</dbReference>
<comment type="caution">
    <text evidence="12">The sequence shown here is derived from an EMBL/GenBank/DDBJ whole genome shotgun (WGS) entry which is preliminary data.</text>
</comment>
<feature type="binding site" evidence="7">
    <location>
        <position position="541"/>
    </location>
    <ligand>
        <name>deamido-NAD(+)</name>
        <dbReference type="ChEBI" id="CHEBI:58437"/>
        <note>ligand shared between two neighboring subunits</note>
    </ligand>
</feature>
<evidence type="ECO:0000256" key="2">
    <source>
        <dbReference type="ARBA" id="ARBA00007145"/>
    </source>
</evidence>
<evidence type="ECO:0000256" key="9">
    <source>
        <dbReference type="RuleBase" id="RU003811"/>
    </source>
</evidence>
<dbReference type="InterPro" id="IPR014729">
    <property type="entry name" value="Rossmann-like_a/b/a_fold"/>
</dbReference>
<comment type="pathway">
    <text evidence="1 7 8">Cofactor biosynthesis; NAD(+) biosynthesis; NAD(+) from deamido-NAD(+) (L-Gln route): step 1/1.</text>
</comment>
<dbReference type="SUPFAM" id="SSF56317">
    <property type="entry name" value="Carbon-nitrogen hydrolase"/>
    <property type="match status" value="1"/>
</dbReference>
<feature type="binding site" evidence="7">
    <location>
        <begin position="319"/>
        <end position="326"/>
    </location>
    <ligand>
        <name>ATP</name>
        <dbReference type="ChEBI" id="CHEBI:30616"/>
    </ligand>
</feature>
<keyword evidence="13" id="KW-1185">Reference proteome</keyword>
<sequence length="571" mass="61988">MPQLRLALAQVNACVGDLAGNAELVVQWSRKAVEAGAHLAVFPEMVLTGYPVEDLALRESFAAASRRALEELARRLDDAGAGGLPVWVGYLDRDERGMRNAAAVLHGGEVVARQYKHHLPNYGVFDERRYFTPGDTLDVVRLHGLEIGMVICEDLWQDGGPVAALGAAGVDLVVSPNASPYERNKDDRRLPLVARRAAEAKAPLAYVNTVGGQDELVFDGDTIVVGADGELLTRAPQFVEHLVVLDLDLPGGASRRAGSFEGFEVRRLVLSEDPLPAYEPLPAPQAAEPLSDEAEVWHALVTGLRDYVHKNGFRSVVLGLSGGIDSAVVAALAVDALGPDAVHCVSMPSVYSSEHSKSDAHELAQRTGLNYSVQPIADMVKVFVDQLGLTGLAEENVQARCRGMALMGLSNQHGHLVLATGNKSELAVGYSTIYGDAVGGFAPIKDVLKTLVWDLARWRNAQAEKLGELPPIPENSISKPPSAELRPGQVDTDSLPDYELLDSLLDDYVEGDKGYHDLIEMGFDHDLVDRVLRMVDRAEYKRRQYPPGTKITLKAFGRDRRLPITNAWREG</sequence>
<dbReference type="InterPro" id="IPR014445">
    <property type="entry name" value="Gln-dep_NAD_synthase"/>
</dbReference>
<dbReference type="EC" id="6.3.5.1" evidence="7 8"/>
<feature type="region of interest" description="Disordered" evidence="10">
    <location>
        <begin position="469"/>
        <end position="491"/>
    </location>
</feature>
<name>A0ABN0UXX4_9PSEU</name>
<keyword evidence="6 7" id="KW-0520">NAD</keyword>
<feature type="active site" description="Nucleophile; for glutaminase activity" evidence="7">
    <location>
        <position position="152"/>
    </location>
</feature>
<evidence type="ECO:0000256" key="10">
    <source>
        <dbReference type="SAM" id="MobiDB-lite"/>
    </source>
</evidence>
<feature type="domain" description="CN hydrolase" evidence="11">
    <location>
        <begin position="4"/>
        <end position="249"/>
    </location>
</feature>
<feature type="binding site" evidence="7">
    <location>
        <position position="122"/>
    </location>
    <ligand>
        <name>L-glutamine</name>
        <dbReference type="ChEBI" id="CHEBI:58359"/>
    </ligand>
</feature>
<dbReference type="Proteomes" id="UP001500416">
    <property type="component" value="Unassembled WGS sequence"/>
</dbReference>
<evidence type="ECO:0000256" key="3">
    <source>
        <dbReference type="ARBA" id="ARBA00022598"/>
    </source>
</evidence>
<dbReference type="InterPro" id="IPR003010">
    <property type="entry name" value="C-N_Hydrolase"/>
</dbReference>
<evidence type="ECO:0000256" key="7">
    <source>
        <dbReference type="HAMAP-Rule" id="MF_02090"/>
    </source>
</evidence>
<dbReference type="EMBL" id="BAAABU010000042">
    <property type="protein sequence ID" value="GAA0264801.1"/>
    <property type="molecule type" value="Genomic_DNA"/>
</dbReference>
<evidence type="ECO:0000256" key="8">
    <source>
        <dbReference type="PIRNR" id="PIRNR006630"/>
    </source>
</evidence>
<feature type="binding site" evidence="7">
    <location>
        <position position="425"/>
    </location>
    <ligand>
        <name>deamido-NAD(+)</name>
        <dbReference type="ChEBI" id="CHEBI:58437"/>
        <note>ligand shared between two neighboring subunits</note>
    </ligand>
</feature>
<dbReference type="NCBIfam" id="NF010588">
    <property type="entry name" value="PRK13981.1"/>
    <property type="match status" value="1"/>
</dbReference>
<comment type="similarity">
    <text evidence="2 7 8">In the C-terminal section; belongs to the NAD synthetase family.</text>
</comment>
<dbReference type="Pfam" id="PF02540">
    <property type="entry name" value="NAD_synthase"/>
    <property type="match status" value="1"/>
</dbReference>
<keyword evidence="4 7" id="KW-0547">Nucleotide-binding</keyword>
<evidence type="ECO:0000256" key="5">
    <source>
        <dbReference type="ARBA" id="ARBA00022840"/>
    </source>
</evidence>
<comment type="function">
    <text evidence="7">Catalyzes the ATP-dependent amidation of deamido-NAD to form NAD. Uses L-glutamine as a nitrogen source.</text>
</comment>
<evidence type="ECO:0000259" key="11">
    <source>
        <dbReference type="PROSITE" id="PS50263"/>
    </source>
</evidence>
<evidence type="ECO:0000256" key="4">
    <source>
        <dbReference type="ARBA" id="ARBA00022741"/>
    </source>
</evidence>
<dbReference type="CDD" id="cd00553">
    <property type="entry name" value="NAD_synthase"/>
    <property type="match status" value="1"/>
</dbReference>